<evidence type="ECO:0000313" key="4">
    <source>
        <dbReference type="Proteomes" id="UP000509750"/>
    </source>
</evidence>
<feature type="domain" description="Glycosyltransferase subfamily 4-like N-terminal" evidence="2">
    <location>
        <begin position="3"/>
        <end position="140"/>
    </location>
</feature>
<name>A0A7D5GD38_9EURY</name>
<evidence type="ECO:0000259" key="2">
    <source>
        <dbReference type="Pfam" id="PF13439"/>
    </source>
</evidence>
<proteinExistence type="predicted"/>
<dbReference type="GeneID" id="56030076"/>
<dbReference type="Pfam" id="PF00534">
    <property type="entry name" value="Glycos_transf_1"/>
    <property type="match status" value="1"/>
</dbReference>
<protein>
    <submittedName>
        <fullName evidence="3">Glycosyltransferase family 4 protein</fullName>
    </submittedName>
</protein>
<accession>A0A7D5GD38</accession>
<feature type="domain" description="Glycosyl transferase family 1" evidence="1">
    <location>
        <begin position="152"/>
        <end position="321"/>
    </location>
</feature>
<dbReference type="CDD" id="cd03801">
    <property type="entry name" value="GT4_PimA-like"/>
    <property type="match status" value="1"/>
</dbReference>
<evidence type="ECO:0000259" key="1">
    <source>
        <dbReference type="Pfam" id="PF00534"/>
    </source>
</evidence>
<evidence type="ECO:0000313" key="3">
    <source>
        <dbReference type="EMBL" id="QLG28686.1"/>
    </source>
</evidence>
<organism evidence="3 4">
    <name type="scientific">Halorarum halophilum</name>
    <dbReference type="NCBI Taxonomy" id="2743090"/>
    <lineage>
        <taxon>Archaea</taxon>
        <taxon>Methanobacteriati</taxon>
        <taxon>Methanobacteriota</taxon>
        <taxon>Stenosarchaea group</taxon>
        <taxon>Halobacteria</taxon>
        <taxon>Halobacteriales</taxon>
        <taxon>Haloferacaceae</taxon>
        <taxon>Halorarum</taxon>
    </lineage>
</organism>
<dbReference type="Pfam" id="PF13439">
    <property type="entry name" value="Glyco_transf_4"/>
    <property type="match status" value="1"/>
</dbReference>
<dbReference type="Proteomes" id="UP000509750">
    <property type="component" value="Chromosome"/>
</dbReference>
<dbReference type="RefSeq" id="WP_179170260.1">
    <property type="nucleotide sequence ID" value="NZ_CP058529.1"/>
</dbReference>
<gene>
    <name evidence="3" type="ORF">HUG10_14545</name>
</gene>
<dbReference type="GO" id="GO:0016757">
    <property type="term" value="F:glycosyltransferase activity"/>
    <property type="evidence" value="ECO:0007669"/>
    <property type="project" value="InterPro"/>
</dbReference>
<dbReference type="InterPro" id="IPR028098">
    <property type="entry name" value="Glyco_trans_4-like_N"/>
</dbReference>
<keyword evidence="4" id="KW-1185">Reference proteome</keyword>
<dbReference type="Gene3D" id="3.40.50.2000">
    <property type="entry name" value="Glycogen Phosphorylase B"/>
    <property type="match status" value="2"/>
</dbReference>
<dbReference type="SUPFAM" id="SSF53756">
    <property type="entry name" value="UDP-Glycosyltransferase/glycogen phosphorylase"/>
    <property type="match status" value="1"/>
</dbReference>
<dbReference type="AlphaFoldDB" id="A0A7D5GD38"/>
<sequence length="346" mass="38498">MRDELARRDVDVVTVPYNRGDIRNKNEKGILTRPAEIAANIPTVVDATRSLYELIRDRNIDIVHTNSFKSAVLVSFPARITGTPLLFHARSSRAYSDHGILDRYVCESADRIIANSEFTASTYSPWSEKTTVIYNGVNTDVFDPAEVTPRDIIAEHDLRNDQPVIGTVGRLTPRKRQIDLVRALPEIQKSHPDVQVLFVGGSYKGLGTAHEREIAATMRELGVEDCITFTGYVDDVHRYLAAFDVSVLPSLKEPFGRVVVESLLMETPVVGTADGGIPEIVTHGETGYLVPPEEPRVIADSVTRLLDNPSRMTEFGQRGREESLERFDAATITEQEQAVYHDVLAL</sequence>
<dbReference type="PANTHER" id="PTHR12526">
    <property type="entry name" value="GLYCOSYLTRANSFERASE"/>
    <property type="match status" value="1"/>
</dbReference>
<reference evidence="3 4" key="1">
    <citation type="submission" date="2020-07" db="EMBL/GenBank/DDBJ databases">
        <title>Gai3-2, isolated from salt lake.</title>
        <authorList>
            <person name="Cui H."/>
            <person name="Shi X."/>
        </authorList>
    </citation>
    <scope>NUCLEOTIDE SEQUENCE [LARGE SCALE GENOMIC DNA]</scope>
    <source>
        <strain evidence="3 4">Gai3-2</strain>
    </source>
</reference>
<keyword evidence="3" id="KW-0808">Transferase</keyword>
<dbReference type="InterPro" id="IPR001296">
    <property type="entry name" value="Glyco_trans_1"/>
</dbReference>
<dbReference type="KEGG" id="halg:HUG10_14545"/>
<dbReference type="OrthoDB" id="132546at2157"/>
<dbReference type="EMBL" id="CP058529">
    <property type="protein sequence ID" value="QLG28686.1"/>
    <property type="molecule type" value="Genomic_DNA"/>
</dbReference>